<name>K1ZIP4_9BACT</name>
<dbReference type="EMBL" id="AMFJ01028911">
    <property type="protein sequence ID" value="EKD44303.1"/>
    <property type="molecule type" value="Genomic_DNA"/>
</dbReference>
<sequence length="485" mass="57101">MNKIKIHFTDYFSVSQTDLSNYWAFNISLIADVPLFVDPFLIFNSKKPEYKELHQGILLYLQFLSENADPNQEKGLMKSWYTFSEVKQNWLWFSSWTNQGHWLWKDFAISLNRNLSSILRASTSQISESPHLEKLCLLDEWVWKDKISDFTTNLILWYLLDYTQGFAIKYLPDNEKGEFIIRKAYFNYETCTWVSQKYILPYHNREFVLLTPCDILTRDNTWINKSDLVDEVADGLVETLPNEQLRAEINQYIHSQLVGIEKPKKKEKSEAAAKAIRRYPMLLDYYIKRKEQSWDGAVRLSVDGISATQEWFNDATHQIAFEVAKNPDTYQDTLARSLFFKDCIENKDIYTVFYDKAWNVRIHEKEIQLLYRLVFHGTENSVDREVNNGRWPVDYAISMWAKDKTLVEIKLATNSKLRTNLEKQLNVYQTANNTKKGLYVIIFFTEEQEKKVRGIITELRLIINKDVILIDARKDNKPSASKTGL</sequence>
<reference evidence="1" key="1">
    <citation type="journal article" date="2012" name="Science">
        <title>Fermentation, hydrogen, and sulfur metabolism in multiple uncultivated bacterial phyla.</title>
        <authorList>
            <person name="Wrighton K.C."/>
            <person name="Thomas B.C."/>
            <person name="Sharon I."/>
            <person name="Miller C.S."/>
            <person name="Castelle C.J."/>
            <person name="VerBerkmoes N.C."/>
            <person name="Wilkins M.J."/>
            <person name="Hettich R.L."/>
            <person name="Lipton M.S."/>
            <person name="Williams K.H."/>
            <person name="Long P.E."/>
            <person name="Banfield J.F."/>
        </authorList>
    </citation>
    <scope>NUCLEOTIDE SEQUENCE [LARGE SCALE GENOMIC DNA]</scope>
</reference>
<comment type="caution">
    <text evidence="1">The sequence shown here is derived from an EMBL/GenBank/DDBJ whole genome shotgun (WGS) entry which is preliminary data.</text>
</comment>
<accession>K1ZIP4</accession>
<evidence type="ECO:0000313" key="1">
    <source>
        <dbReference type="EMBL" id="EKD44303.1"/>
    </source>
</evidence>
<gene>
    <name evidence="1" type="ORF">ACD_71C00180G0002</name>
</gene>
<protein>
    <submittedName>
        <fullName evidence="1">Uncharacterized protein</fullName>
    </submittedName>
</protein>
<dbReference type="AlphaFoldDB" id="K1ZIP4"/>
<organism evidence="1">
    <name type="scientific">uncultured bacterium</name>
    <name type="common">gcode 4</name>
    <dbReference type="NCBI Taxonomy" id="1234023"/>
    <lineage>
        <taxon>Bacteria</taxon>
        <taxon>environmental samples</taxon>
    </lineage>
</organism>
<proteinExistence type="predicted"/>